<dbReference type="InterPro" id="IPR001296">
    <property type="entry name" value="Glyco_trans_1"/>
</dbReference>
<dbReference type="Pfam" id="PF00534">
    <property type="entry name" value="Glycos_transf_1"/>
    <property type="match status" value="1"/>
</dbReference>
<dbReference type="PANTHER" id="PTHR45947">
    <property type="entry name" value="SULFOQUINOVOSYL TRANSFERASE SQD2"/>
    <property type="match status" value="1"/>
</dbReference>
<dbReference type="SUPFAM" id="SSF53756">
    <property type="entry name" value="UDP-Glycosyltransferase/glycogen phosphorylase"/>
    <property type="match status" value="1"/>
</dbReference>
<dbReference type="InterPro" id="IPR050194">
    <property type="entry name" value="Glycosyltransferase_grp1"/>
</dbReference>
<dbReference type="PANTHER" id="PTHR45947:SF3">
    <property type="entry name" value="SULFOQUINOVOSYL TRANSFERASE SQD2"/>
    <property type="match status" value="1"/>
</dbReference>
<dbReference type="EMBL" id="JACJRF010000015">
    <property type="protein sequence ID" value="MBD2344766.1"/>
    <property type="molecule type" value="Genomic_DNA"/>
</dbReference>
<evidence type="ECO:0000313" key="3">
    <source>
        <dbReference type="Proteomes" id="UP000607281"/>
    </source>
</evidence>
<evidence type="ECO:0000313" key="2">
    <source>
        <dbReference type="EMBL" id="MBD2344766.1"/>
    </source>
</evidence>
<organism evidence="2 3">
    <name type="scientific">Anabaena subtropica FACHB-260</name>
    <dbReference type="NCBI Taxonomy" id="2692884"/>
    <lineage>
        <taxon>Bacteria</taxon>
        <taxon>Bacillati</taxon>
        <taxon>Cyanobacteriota</taxon>
        <taxon>Cyanophyceae</taxon>
        <taxon>Nostocales</taxon>
        <taxon>Nostocaceae</taxon>
        <taxon>Anabaena</taxon>
    </lineage>
</organism>
<proteinExistence type="predicted"/>
<dbReference type="Gene3D" id="3.40.50.2000">
    <property type="entry name" value="Glycogen Phosphorylase B"/>
    <property type="match status" value="2"/>
</dbReference>
<comment type="caution">
    <text evidence="2">The sequence shown here is derived from an EMBL/GenBank/DDBJ whole genome shotgun (WGS) entry which is preliminary data.</text>
</comment>
<dbReference type="CDD" id="cd03802">
    <property type="entry name" value="GT4_AviGT4-like"/>
    <property type="match status" value="1"/>
</dbReference>
<sequence length="365" mass="40315">MTTDQSNSLKLLFLSTPVGAIGSGVGGGVELTLTNIAQEMLRRGHIVTIVAPSGSVVKNISVIEIAGELQTPAQTQTRDEPIILPKNSVLANMWDYARQVQSDYDLIVNFSYDWLPLYLTPFFSCPIAHLISMGSLTDAMDSIIEQVATNFLGTVGVHTLSQAQTFTFADKCRCLANGMDLSIYQFCSQPSDFLAWVGRIAPEKALEDAVAAAQITGIPLKIFGFKQNEQYWQEICQKYADAPIEYLGFLPTEELQKELGKCRALLVTPRWVEAFGNVAIEALACGVPVIAYRRGGLTEIVKDGETGFLVEPDSVDGLVSAIRQLDNIDRLACRQQAETEYSQQAMGDRTEQWFRDILRGIRQYI</sequence>
<reference evidence="2 3" key="1">
    <citation type="journal article" date="2020" name="ISME J.">
        <title>Comparative genomics reveals insights into cyanobacterial evolution and habitat adaptation.</title>
        <authorList>
            <person name="Chen M.Y."/>
            <person name="Teng W.K."/>
            <person name="Zhao L."/>
            <person name="Hu C.X."/>
            <person name="Zhou Y.K."/>
            <person name="Han B.P."/>
            <person name="Song L.R."/>
            <person name="Shu W.S."/>
        </authorList>
    </citation>
    <scope>NUCLEOTIDE SEQUENCE [LARGE SCALE GENOMIC DNA]</scope>
    <source>
        <strain evidence="2 3">FACHB-260</strain>
    </source>
</reference>
<feature type="domain" description="Glycosyl transferase family 1" evidence="1">
    <location>
        <begin position="193"/>
        <end position="326"/>
    </location>
</feature>
<keyword evidence="3" id="KW-1185">Reference proteome</keyword>
<name>A0ABR8CNM6_9NOST</name>
<gene>
    <name evidence="2" type="ORF">H6G18_11475</name>
</gene>
<protein>
    <submittedName>
        <fullName evidence="2">Glycosyltransferase family 4 protein</fullName>
    </submittedName>
</protein>
<dbReference type="Proteomes" id="UP000607281">
    <property type="component" value="Unassembled WGS sequence"/>
</dbReference>
<evidence type="ECO:0000259" key="1">
    <source>
        <dbReference type="Pfam" id="PF00534"/>
    </source>
</evidence>
<accession>A0ABR8CNM6</accession>
<dbReference type="RefSeq" id="WP_190407215.1">
    <property type="nucleotide sequence ID" value="NZ_JACJRF010000015.1"/>
</dbReference>